<dbReference type="AlphaFoldDB" id="T1GS17"/>
<dbReference type="HOGENOM" id="CLU_2783234_0_0_1"/>
<name>T1GS17_MEGSC</name>
<reference evidence="2" key="2">
    <citation type="submission" date="2015-06" db="UniProtKB">
        <authorList>
            <consortium name="EnsemblMetazoa"/>
        </authorList>
    </citation>
    <scope>IDENTIFICATION</scope>
</reference>
<proteinExistence type="predicted"/>
<keyword evidence="1" id="KW-0472">Membrane</keyword>
<dbReference type="EMBL" id="CAQQ02003786">
    <property type="status" value="NOT_ANNOTATED_CDS"/>
    <property type="molecule type" value="Genomic_DNA"/>
</dbReference>
<feature type="transmembrane region" description="Helical" evidence="1">
    <location>
        <begin position="7"/>
        <end position="32"/>
    </location>
</feature>
<evidence type="ECO:0008006" key="4">
    <source>
        <dbReference type="Google" id="ProtNLM"/>
    </source>
</evidence>
<keyword evidence="1" id="KW-1133">Transmembrane helix</keyword>
<accession>T1GS17</accession>
<dbReference type="Proteomes" id="UP000015102">
    <property type="component" value="Unassembled WGS sequence"/>
</dbReference>
<sequence length="69" mass="7533">MDLVKCILSIILHIFIILNCIISLAKITAVIAQATSDPVFLAPLDNFTVPQGREVSFTCIVNNLGQYKA</sequence>
<protein>
    <recommendedName>
        <fullName evidence="4">Ig-like domain-containing protein</fullName>
    </recommendedName>
</protein>
<organism evidence="2 3">
    <name type="scientific">Megaselia scalaris</name>
    <name type="common">Humpbacked fly</name>
    <name type="synonym">Phora scalaris</name>
    <dbReference type="NCBI Taxonomy" id="36166"/>
    <lineage>
        <taxon>Eukaryota</taxon>
        <taxon>Metazoa</taxon>
        <taxon>Ecdysozoa</taxon>
        <taxon>Arthropoda</taxon>
        <taxon>Hexapoda</taxon>
        <taxon>Insecta</taxon>
        <taxon>Pterygota</taxon>
        <taxon>Neoptera</taxon>
        <taxon>Endopterygota</taxon>
        <taxon>Diptera</taxon>
        <taxon>Brachycera</taxon>
        <taxon>Muscomorpha</taxon>
        <taxon>Platypezoidea</taxon>
        <taxon>Phoridae</taxon>
        <taxon>Megaseliini</taxon>
        <taxon>Megaselia</taxon>
    </lineage>
</organism>
<keyword evidence="3" id="KW-1185">Reference proteome</keyword>
<keyword evidence="1" id="KW-0812">Transmembrane</keyword>
<dbReference type="EnsemblMetazoa" id="MESCA006464-RA">
    <property type="protein sequence ID" value="MESCA006464-PA"/>
    <property type="gene ID" value="MESCA006464"/>
</dbReference>
<evidence type="ECO:0000313" key="3">
    <source>
        <dbReference type="Proteomes" id="UP000015102"/>
    </source>
</evidence>
<reference evidence="3" key="1">
    <citation type="submission" date="2013-02" db="EMBL/GenBank/DDBJ databases">
        <authorList>
            <person name="Hughes D."/>
        </authorList>
    </citation>
    <scope>NUCLEOTIDE SEQUENCE</scope>
    <source>
        <strain>Durham</strain>
        <strain evidence="3">NC isolate 2 -- Noor lab</strain>
    </source>
</reference>
<evidence type="ECO:0000256" key="1">
    <source>
        <dbReference type="SAM" id="Phobius"/>
    </source>
</evidence>
<evidence type="ECO:0000313" key="2">
    <source>
        <dbReference type="EnsemblMetazoa" id="MESCA006464-PA"/>
    </source>
</evidence>